<proteinExistence type="predicted"/>
<dbReference type="WBParaSite" id="ACRNAN_scaffold24767.g12063.t1">
    <property type="protein sequence ID" value="ACRNAN_scaffold24767.g12063.t1"/>
    <property type="gene ID" value="ACRNAN_scaffold24767.g12063"/>
</dbReference>
<accession>A0A914DHD7</accession>
<protein>
    <submittedName>
        <fullName evidence="2">Uncharacterized protein</fullName>
    </submittedName>
</protein>
<organism evidence="1 2">
    <name type="scientific">Acrobeloides nanus</name>
    <dbReference type="NCBI Taxonomy" id="290746"/>
    <lineage>
        <taxon>Eukaryota</taxon>
        <taxon>Metazoa</taxon>
        <taxon>Ecdysozoa</taxon>
        <taxon>Nematoda</taxon>
        <taxon>Chromadorea</taxon>
        <taxon>Rhabditida</taxon>
        <taxon>Tylenchina</taxon>
        <taxon>Cephalobomorpha</taxon>
        <taxon>Cephaloboidea</taxon>
        <taxon>Cephalobidae</taxon>
        <taxon>Acrobeloides</taxon>
    </lineage>
</organism>
<sequence length="58" mass="6646">LLQQIEHFLQLTPTERPTITAIKEKAHQMNAICGQNEEEAQRYAPTVQEILFGSNFSM</sequence>
<keyword evidence="1" id="KW-1185">Reference proteome</keyword>
<dbReference type="Proteomes" id="UP000887540">
    <property type="component" value="Unplaced"/>
</dbReference>
<reference evidence="2" key="1">
    <citation type="submission" date="2022-11" db="UniProtKB">
        <authorList>
            <consortium name="WormBaseParasite"/>
        </authorList>
    </citation>
    <scope>IDENTIFICATION</scope>
</reference>
<evidence type="ECO:0000313" key="2">
    <source>
        <dbReference type="WBParaSite" id="ACRNAN_scaffold24767.g12063.t1"/>
    </source>
</evidence>
<evidence type="ECO:0000313" key="1">
    <source>
        <dbReference type="Proteomes" id="UP000887540"/>
    </source>
</evidence>
<dbReference type="AlphaFoldDB" id="A0A914DHD7"/>
<name>A0A914DHD7_9BILA</name>